<keyword evidence="5" id="KW-0472">Membrane</keyword>
<dbReference type="GO" id="GO:0004104">
    <property type="term" value="F:cholinesterase activity"/>
    <property type="evidence" value="ECO:0007669"/>
    <property type="project" value="InterPro"/>
</dbReference>
<feature type="active site" description="Charge relay system" evidence="3">
    <location>
        <position position="373"/>
    </location>
</feature>
<evidence type="ECO:0000259" key="6">
    <source>
        <dbReference type="Pfam" id="PF00135"/>
    </source>
</evidence>
<feature type="active site" description="Charge relay system" evidence="3">
    <location>
        <position position="450"/>
    </location>
</feature>
<dbReference type="RefSeq" id="WP_118125684.1">
    <property type="nucleotide sequence ID" value="NZ_QRUN01000005.1"/>
</dbReference>
<evidence type="ECO:0000313" key="7">
    <source>
        <dbReference type="EMBL" id="RGR69697.1"/>
    </source>
</evidence>
<evidence type="ECO:0000313" key="8">
    <source>
        <dbReference type="Proteomes" id="UP000285820"/>
    </source>
</evidence>
<dbReference type="InterPro" id="IPR050309">
    <property type="entry name" value="Type-B_Carboxylest/Lipase"/>
</dbReference>
<dbReference type="EMBL" id="QRUN01000005">
    <property type="protein sequence ID" value="RGR69697.1"/>
    <property type="molecule type" value="Genomic_DNA"/>
</dbReference>
<dbReference type="SUPFAM" id="SSF53474">
    <property type="entry name" value="alpha/beta-Hydrolases"/>
    <property type="match status" value="1"/>
</dbReference>
<feature type="transmembrane region" description="Helical" evidence="5">
    <location>
        <begin position="12"/>
        <end position="35"/>
    </location>
</feature>
<evidence type="ECO:0000256" key="3">
    <source>
        <dbReference type="PIRSR" id="PIRSR600997-1"/>
    </source>
</evidence>
<comment type="similarity">
    <text evidence="1 4">Belongs to the type-B carboxylesterase/lipase family.</text>
</comment>
<feature type="active site" description="Acyl-ester intermediate" evidence="3">
    <location>
        <position position="237"/>
    </location>
</feature>
<dbReference type="Gene3D" id="3.40.50.1820">
    <property type="entry name" value="alpha/beta hydrolase"/>
    <property type="match status" value="1"/>
</dbReference>
<protein>
    <recommendedName>
        <fullName evidence="4">Carboxylic ester hydrolase</fullName>
        <ecNumber evidence="4">3.1.1.-</ecNumber>
    </recommendedName>
</protein>
<dbReference type="EC" id="3.1.1.-" evidence="4"/>
<dbReference type="Proteomes" id="UP000285820">
    <property type="component" value="Unassembled WGS sequence"/>
</dbReference>
<dbReference type="PANTHER" id="PTHR11559">
    <property type="entry name" value="CARBOXYLESTERASE"/>
    <property type="match status" value="1"/>
</dbReference>
<keyword evidence="5" id="KW-1133">Transmembrane helix</keyword>
<dbReference type="InterPro" id="IPR019826">
    <property type="entry name" value="Carboxylesterase_B_AS"/>
</dbReference>
<dbReference type="Pfam" id="PF00135">
    <property type="entry name" value="COesterase"/>
    <property type="match status" value="2"/>
</dbReference>
<comment type="caution">
    <text evidence="7">The sequence shown here is derived from an EMBL/GenBank/DDBJ whole genome shotgun (WGS) entry which is preliminary data.</text>
</comment>
<keyword evidence="2 4" id="KW-0378">Hydrolase</keyword>
<name>A0A412FNG5_9FIRM</name>
<evidence type="ECO:0000256" key="2">
    <source>
        <dbReference type="ARBA" id="ARBA00022801"/>
    </source>
</evidence>
<dbReference type="AlphaFoldDB" id="A0A412FNG5"/>
<dbReference type="PRINTS" id="PR00878">
    <property type="entry name" value="CHOLNESTRASE"/>
</dbReference>
<accession>A0A412FNG5</accession>
<sequence length="533" mass="58201">MSEKKEKKKMKLWKKIVIGIVIVLVILLIEAYFIIRNMFSQPDIEAAKGTDETIVETDKGEIMGSLEDGVYQYLGIRYAVAKERFTLAEEVEPWDGVFEATKVGAMSPQSGMLGMSAGDQEGTDNNCQNLNIWTPGIGDGEKRAVMVWLHGGGFSTGTANSEQYNGKDLSKSGDVVVVSVNHRLGASGFLDLSAYGEKYQYSANAGLDDIVKALKWIQENIEQFGGDPSNVTVFGQSGGGAKVLALMTTPNAKGLFERGIVQSGATETMGVTFTSEEASQSLTERILDKLGITADHIENIQNVDISKLESASQEAMQETAAEYQIPAPLSDGYAMEWGPVIDGDYMPENPVTEDGFAENGKNIDLLIGSNLNEWTTMMGGDQGTLTEEEVAAYESAYPDKNPENADKVDTLIRIPMLKIMSHKAMQGGSNIYAYVFTYENGSNDGTGVYHGAEISYVFDHIQNDQAAQKFADQISQAWVNFAKTGVPSADGMPEWETYDNEKGATMILDEMSTLVYGHDRELMKLLEDYSVGE</sequence>
<gene>
    <name evidence="7" type="ORF">DWY29_05995</name>
</gene>
<dbReference type="InterPro" id="IPR000997">
    <property type="entry name" value="Cholinesterase"/>
</dbReference>
<evidence type="ECO:0000256" key="1">
    <source>
        <dbReference type="ARBA" id="ARBA00005964"/>
    </source>
</evidence>
<keyword evidence="5" id="KW-0812">Transmembrane</keyword>
<feature type="domain" description="Carboxylesterase type B" evidence="6">
    <location>
        <begin position="409"/>
        <end position="511"/>
    </location>
</feature>
<evidence type="ECO:0000256" key="4">
    <source>
        <dbReference type="RuleBase" id="RU361235"/>
    </source>
</evidence>
<dbReference type="InterPro" id="IPR002018">
    <property type="entry name" value="CarbesteraseB"/>
</dbReference>
<evidence type="ECO:0000256" key="5">
    <source>
        <dbReference type="SAM" id="Phobius"/>
    </source>
</evidence>
<proteinExistence type="inferred from homology"/>
<reference evidence="7 8" key="1">
    <citation type="submission" date="2018-08" db="EMBL/GenBank/DDBJ databases">
        <title>A genome reference for cultivated species of the human gut microbiota.</title>
        <authorList>
            <person name="Zou Y."/>
            <person name="Xue W."/>
            <person name="Luo G."/>
        </authorList>
    </citation>
    <scope>NUCLEOTIDE SEQUENCE [LARGE SCALE GENOMIC DNA]</scope>
    <source>
        <strain evidence="7 8">AF24-4</strain>
    </source>
</reference>
<dbReference type="PROSITE" id="PS00122">
    <property type="entry name" value="CARBOXYLESTERASE_B_1"/>
    <property type="match status" value="1"/>
</dbReference>
<organism evidence="7 8">
    <name type="scientific">Roseburia inulinivorans</name>
    <dbReference type="NCBI Taxonomy" id="360807"/>
    <lineage>
        <taxon>Bacteria</taxon>
        <taxon>Bacillati</taxon>
        <taxon>Bacillota</taxon>
        <taxon>Clostridia</taxon>
        <taxon>Lachnospirales</taxon>
        <taxon>Lachnospiraceae</taxon>
        <taxon>Roseburia</taxon>
    </lineage>
</organism>
<dbReference type="InterPro" id="IPR029058">
    <property type="entry name" value="AB_hydrolase_fold"/>
</dbReference>
<feature type="domain" description="Carboxylesterase type B" evidence="6">
    <location>
        <begin position="52"/>
        <end position="379"/>
    </location>
</feature>